<accession>A0ABU6VXW8</accession>
<reference evidence="1 2" key="1">
    <citation type="journal article" date="2023" name="Plants (Basel)">
        <title>Bridging the Gap: Combining Genomics and Transcriptomics Approaches to Understand Stylosanthes scabra, an Orphan Legume from the Brazilian Caatinga.</title>
        <authorList>
            <person name="Ferreira-Neto J.R.C."/>
            <person name="da Silva M.D."/>
            <person name="Binneck E."/>
            <person name="de Melo N.F."/>
            <person name="da Silva R.H."/>
            <person name="de Melo A.L.T.M."/>
            <person name="Pandolfi V."/>
            <person name="Bustamante F.O."/>
            <person name="Brasileiro-Vidal A.C."/>
            <person name="Benko-Iseppon A.M."/>
        </authorList>
    </citation>
    <scope>NUCLEOTIDE SEQUENCE [LARGE SCALE GENOMIC DNA]</scope>
    <source>
        <tissue evidence="1">Leaves</tissue>
    </source>
</reference>
<organism evidence="1 2">
    <name type="scientific">Stylosanthes scabra</name>
    <dbReference type="NCBI Taxonomy" id="79078"/>
    <lineage>
        <taxon>Eukaryota</taxon>
        <taxon>Viridiplantae</taxon>
        <taxon>Streptophyta</taxon>
        <taxon>Embryophyta</taxon>
        <taxon>Tracheophyta</taxon>
        <taxon>Spermatophyta</taxon>
        <taxon>Magnoliopsida</taxon>
        <taxon>eudicotyledons</taxon>
        <taxon>Gunneridae</taxon>
        <taxon>Pentapetalae</taxon>
        <taxon>rosids</taxon>
        <taxon>fabids</taxon>
        <taxon>Fabales</taxon>
        <taxon>Fabaceae</taxon>
        <taxon>Papilionoideae</taxon>
        <taxon>50 kb inversion clade</taxon>
        <taxon>dalbergioids sensu lato</taxon>
        <taxon>Dalbergieae</taxon>
        <taxon>Pterocarpus clade</taxon>
        <taxon>Stylosanthes</taxon>
    </lineage>
</organism>
<protein>
    <recommendedName>
        <fullName evidence="3">Transposase MuDR plant domain-containing protein</fullName>
    </recommendedName>
</protein>
<evidence type="ECO:0008006" key="3">
    <source>
        <dbReference type="Google" id="ProtNLM"/>
    </source>
</evidence>
<sequence>MRALDVDALNAPEFTKDMNLGLSFVMDGEFAIGMEFNFREAVIKAIKEYTICRGVDYWVRESKPTTFYAQCVQYGPNCDWLTRDHSKLDSDMIAEAIKPLVESDPSMKIRSVITE</sequence>
<proteinExistence type="predicted"/>
<evidence type="ECO:0000313" key="1">
    <source>
        <dbReference type="EMBL" id="MED6177341.1"/>
    </source>
</evidence>
<evidence type="ECO:0000313" key="2">
    <source>
        <dbReference type="Proteomes" id="UP001341840"/>
    </source>
</evidence>
<keyword evidence="2" id="KW-1185">Reference proteome</keyword>
<gene>
    <name evidence="1" type="ORF">PIB30_097306</name>
</gene>
<name>A0ABU6VXW8_9FABA</name>
<comment type="caution">
    <text evidence="1">The sequence shown here is derived from an EMBL/GenBank/DDBJ whole genome shotgun (WGS) entry which is preliminary data.</text>
</comment>
<dbReference type="Proteomes" id="UP001341840">
    <property type="component" value="Unassembled WGS sequence"/>
</dbReference>
<feature type="non-terminal residue" evidence="1">
    <location>
        <position position="115"/>
    </location>
</feature>
<dbReference type="EMBL" id="JASCZI010153417">
    <property type="protein sequence ID" value="MED6177341.1"/>
    <property type="molecule type" value="Genomic_DNA"/>
</dbReference>